<keyword evidence="8 13" id="KW-1133">Transmembrane helix</keyword>
<dbReference type="GO" id="GO:0046677">
    <property type="term" value="P:response to antibiotic"/>
    <property type="evidence" value="ECO:0007669"/>
    <property type="project" value="UniProtKB-KW"/>
</dbReference>
<reference evidence="15 16" key="1">
    <citation type="journal article" date="2016" name="Front. Microbiol.">
        <title>Comprehensive Phylogenetic Analysis of Bovine Non-aureus Staphylococci Species Based on Whole-Genome Sequencing.</title>
        <authorList>
            <person name="Naushad S."/>
            <person name="Barkema H.W."/>
            <person name="Luby C."/>
            <person name="Condas L.A."/>
            <person name="Nobrega D.B."/>
            <person name="Carson D.A."/>
            <person name="De Buck J."/>
        </authorList>
    </citation>
    <scope>NUCLEOTIDE SEQUENCE [LARGE SCALE GENOMIC DNA]</scope>
    <source>
        <strain evidence="15 16">SNUC 2993</strain>
    </source>
</reference>
<dbReference type="Pfam" id="PF03706">
    <property type="entry name" value="LPG_synthase_TM"/>
    <property type="match status" value="1"/>
</dbReference>
<evidence type="ECO:0000256" key="10">
    <source>
        <dbReference type="ARBA" id="ARBA00023136"/>
    </source>
</evidence>
<dbReference type="GO" id="GO:0050071">
    <property type="term" value="F:phosphatidylglycerol lysyltransferase activity"/>
    <property type="evidence" value="ECO:0007669"/>
    <property type="project" value="UniProtKB-EC"/>
</dbReference>
<evidence type="ECO:0000256" key="4">
    <source>
        <dbReference type="ARBA" id="ARBA00021546"/>
    </source>
</evidence>
<comment type="catalytic activity">
    <reaction evidence="12 13">
        <text>L-lysyl-tRNA(Lys) + a 1,2-diacyl-sn-glycero-3-phospho-(1'-sn-glycerol) = a 1,2-diacyl-sn-glycero-3-phospho-1'-(3'-O-L-lysyl)-sn-glycerol + tRNA(Lys)</text>
        <dbReference type="Rhea" id="RHEA:10668"/>
        <dbReference type="Rhea" id="RHEA-COMP:9696"/>
        <dbReference type="Rhea" id="RHEA-COMP:9697"/>
        <dbReference type="ChEBI" id="CHEBI:64716"/>
        <dbReference type="ChEBI" id="CHEBI:75792"/>
        <dbReference type="ChEBI" id="CHEBI:78442"/>
        <dbReference type="ChEBI" id="CHEBI:78529"/>
        <dbReference type="EC" id="2.3.2.3"/>
    </reaction>
</comment>
<feature type="transmembrane region" description="Helical" evidence="13">
    <location>
        <begin position="227"/>
        <end position="259"/>
    </location>
</feature>
<feature type="transmembrane region" description="Helical" evidence="13">
    <location>
        <begin position="197"/>
        <end position="221"/>
    </location>
</feature>
<dbReference type="Pfam" id="PF09924">
    <property type="entry name" value="LPG_synthase_C"/>
    <property type="match status" value="1"/>
</dbReference>
<sequence length="846" mass="97399">MTQENKSKLLSILKFVFAAALFIFVVFTLYRELSTINFKDTLMQFGKINRLWLVLLFAGGGASLLILSLYDIILVKSLKLDMSLTKVFRVSYIINALNAIVGFGGFIGAGLRAFVYKNYTEDNKKLVHYISIILISMLTGLSLLSILVVFHVFNASDMLDRISWVRWILYIVALFLPIFIIYTIMKPADKTNRFMGVYCTLVSCIEWMAAAVVLYFSALIVGIDISFMNFIGVFIIAALSGLVSFIPGGFGAFDLVVLLGFKSLGINEENILLALLLYRFAYYFVPVAIALVLSSFEFGNTAKKYIEGSKYFVPAKDVTSFLMSYQKDILSKIPSFSLAILVFLTSVIFFINNLTIIYDGLYDDNHFVYYITLSVHTSACLLLMLNVKGIFKQSRRAIIFAIISVVLIFAATIYTYASFLLLTWLIVIFVLLIIAYRRAKVLKRPLRLKNVFVIVIISLIVLYINHIIISSTLYALDVYNLEVDTTVLRYYFWITIALITLIVASIAWLFDYHYAKSNQNKDLTICEQIIHEHGGNYLTHLIYSGDKDYFVHDNESAFLMYRYKSNALVVLGDPVGDVSSFESLLEAFYEYAEYYGYDIIFYQVSDRFMPLYHNFGNQFFKLGEEAIIDLTTFTTSGKKRRGFRATLNKFDDLNIKFEVIEPPFSKEMIETLQHVSDQWLDGRNEMHFSVGQFSEAYLSKAPIGIMRNEEGKIIAFCTLMPTYFNDAISVDLIRWLPELDLPLMDGLYLHMLSWGKEKGYRSFNMGMATLSNVGQLHYSYLRERLAGRVFEHFNGLYRFQGLRRYKEKYGPNWEPRFLVYRKNASLWQSMIKVMRVIRHKYTMKSD</sequence>
<feature type="domain" description="Phosphatidylglycerol lysyltransferase C-terminal" evidence="14">
    <location>
        <begin position="529"/>
        <end position="820"/>
    </location>
</feature>
<name>A0A2T4Q151_STAWA</name>
<dbReference type="InterPro" id="IPR022791">
    <property type="entry name" value="L-PG_synthase/AglD"/>
</dbReference>
<feature type="transmembrane region" description="Helical" evidence="13">
    <location>
        <begin position="126"/>
        <end position="152"/>
    </location>
</feature>
<comment type="similarity">
    <text evidence="2 13">Belongs to the LPG synthase family.</text>
</comment>
<dbReference type="PANTHER" id="PTHR34697:SF2">
    <property type="entry name" value="PHOSPHATIDYLGLYCEROL LYSYLTRANSFERASE"/>
    <property type="match status" value="1"/>
</dbReference>
<evidence type="ECO:0000256" key="5">
    <source>
        <dbReference type="ARBA" id="ARBA00022475"/>
    </source>
</evidence>
<feature type="transmembrane region" description="Helical" evidence="13">
    <location>
        <begin position="367"/>
        <end position="385"/>
    </location>
</feature>
<feature type="transmembrane region" description="Helical" evidence="13">
    <location>
        <begin position="12"/>
        <end position="30"/>
    </location>
</feature>
<feature type="transmembrane region" description="Helical" evidence="13">
    <location>
        <begin position="51"/>
        <end position="70"/>
    </location>
</feature>
<comment type="function">
    <text evidence="13">Catalyzes the transfer of a lysyl group from L-lysyl-tRNA(Lys) to membrane-bound phosphatidylglycerol (PG), which produces lysylphosphatidylglycerol (LPG), a major component of the bacterial membrane with a positive net charge. LPG synthesis contributes to bacterial virulence as it is involved in the resistance mechanism against cationic antimicrobial peptides (CAMP) produces by the host's immune system (defensins, cathelicidins) and by the competing microorganisms.</text>
</comment>
<feature type="transmembrane region" description="Helical" evidence="13">
    <location>
        <begin position="164"/>
        <end position="185"/>
    </location>
</feature>
<dbReference type="AlphaFoldDB" id="A0A2T4Q151"/>
<accession>A0A2T4Q151</accession>
<dbReference type="SUPFAM" id="SSF55729">
    <property type="entry name" value="Acyl-CoA N-acyltransferases (Nat)"/>
    <property type="match status" value="1"/>
</dbReference>
<keyword evidence="9 13" id="KW-0443">Lipid metabolism</keyword>
<organism evidence="15 16">
    <name type="scientific">Staphylococcus warneri</name>
    <dbReference type="NCBI Taxonomy" id="1292"/>
    <lineage>
        <taxon>Bacteria</taxon>
        <taxon>Bacillati</taxon>
        <taxon>Bacillota</taxon>
        <taxon>Bacilli</taxon>
        <taxon>Bacillales</taxon>
        <taxon>Staphylococcaceae</taxon>
        <taxon>Staphylococcus</taxon>
    </lineage>
</organism>
<feature type="transmembrane region" description="Helical" evidence="13">
    <location>
        <begin position="422"/>
        <end position="439"/>
    </location>
</feature>
<proteinExistence type="inferred from homology"/>
<dbReference type="NCBIfam" id="NF033480">
    <property type="entry name" value="bifunc_MprF"/>
    <property type="match status" value="1"/>
</dbReference>
<evidence type="ECO:0000256" key="1">
    <source>
        <dbReference type="ARBA" id="ARBA00004651"/>
    </source>
</evidence>
<evidence type="ECO:0000259" key="14">
    <source>
        <dbReference type="Pfam" id="PF09924"/>
    </source>
</evidence>
<dbReference type="GO" id="GO:0006629">
    <property type="term" value="P:lipid metabolic process"/>
    <property type="evidence" value="ECO:0007669"/>
    <property type="project" value="UniProtKB-KW"/>
</dbReference>
<keyword evidence="6 13" id="KW-0808">Transferase</keyword>
<feature type="transmembrane region" description="Helical" evidence="13">
    <location>
        <begin position="490"/>
        <end position="510"/>
    </location>
</feature>
<feature type="transmembrane region" description="Helical" evidence="13">
    <location>
        <begin position="337"/>
        <end position="361"/>
    </location>
</feature>
<dbReference type="InterPro" id="IPR016181">
    <property type="entry name" value="Acyl_CoA_acyltransferase"/>
</dbReference>
<dbReference type="InterPro" id="IPR051211">
    <property type="entry name" value="PG_lysyltransferase"/>
</dbReference>
<dbReference type="PANTHER" id="PTHR34697">
    <property type="entry name" value="PHOSPHATIDYLGLYCEROL LYSYLTRANSFERASE"/>
    <property type="match status" value="1"/>
</dbReference>
<comment type="caution">
    <text evidence="15">The sequence shown here is derived from an EMBL/GenBank/DDBJ whole genome shotgun (WGS) entry which is preliminary data.</text>
</comment>
<comment type="subcellular location">
    <subcellularLocation>
        <location evidence="1 13">Cell membrane</location>
        <topology evidence="1 13">Multi-pass membrane protein</topology>
    </subcellularLocation>
</comment>
<evidence type="ECO:0000256" key="2">
    <source>
        <dbReference type="ARBA" id="ARBA00008627"/>
    </source>
</evidence>
<dbReference type="GO" id="GO:0005886">
    <property type="term" value="C:plasma membrane"/>
    <property type="evidence" value="ECO:0007669"/>
    <property type="project" value="UniProtKB-SubCell"/>
</dbReference>
<feature type="transmembrane region" description="Helical" evidence="13">
    <location>
        <begin position="451"/>
        <end position="470"/>
    </location>
</feature>
<dbReference type="EC" id="2.3.2.3" evidence="3 13"/>
<dbReference type="GO" id="GO:0055091">
    <property type="term" value="P:phospholipid homeostasis"/>
    <property type="evidence" value="ECO:0007669"/>
    <property type="project" value="TreeGrafter"/>
</dbReference>
<evidence type="ECO:0000256" key="3">
    <source>
        <dbReference type="ARBA" id="ARBA00012014"/>
    </source>
</evidence>
<gene>
    <name evidence="13 15" type="primary">mprF</name>
    <name evidence="15" type="ORF">BU085_05670</name>
</gene>
<feature type="transmembrane region" description="Helical" evidence="13">
    <location>
        <begin position="397"/>
        <end position="416"/>
    </location>
</feature>
<dbReference type="Proteomes" id="UP000240717">
    <property type="component" value="Unassembled WGS sequence"/>
</dbReference>
<evidence type="ECO:0000313" key="15">
    <source>
        <dbReference type="EMBL" id="PTI51353.1"/>
    </source>
</evidence>
<evidence type="ECO:0000313" key="16">
    <source>
        <dbReference type="Proteomes" id="UP000240717"/>
    </source>
</evidence>
<evidence type="ECO:0000256" key="13">
    <source>
        <dbReference type="RuleBase" id="RU363042"/>
    </source>
</evidence>
<keyword evidence="11 13" id="KW-0046">Antibiotic resistance</keyword>
<evidence type="ECO:0000256" key="8">
    <source>
        <dbReference type="ARBA" id="ARBA00022989"/>
    </source>
</evidence>
<keyword evidence="10 13" id="KW-0472">Membrane</keyword>
<protein>
    <recommendedName>
        <fullName evidence="4 13">Phosphatidylglycerol lysyltransferase</fullName>
        <ecNumber evidence="3 13">2.3.2.3</ecNumber>
    </recommendedName>
    <alternativeName>
        <fullName evidence="13">Lysylphosphatidylglycerol synthase</fullName>
    </alternativeName>
</protein>
<evidence type="ECO:0000256" key="9">
    <source>
        <dbReference type="ARBA" id="ARBA00023098"/>
    </source>
</evidence>
<evidence type="ECO:0000256" key="11">
    <source>
        <dbReference type="ARBA" id="ARBA00023251"/>
    </source>
</evidence>
<dbReference type="RefSeq" id="WP_107532793.1">
    <property type="nucleotide sequence ID" value="NZ_PZEV01000014.1"/>
</dbReference>
<feature type="transmembrane region" description="Helical" evidence="13">
    <location>
        <begin position="271"/>
        <end position="296"/>
    </location>
</feature>
<keyword evidence="5" id="KW-1003">Cell membrane</keyword>
<evidence type="ECO:0000256" key="12">
    <source>
        <dbReference type="ARBA" id="ARBA00047540"/>
    </source>
</evidence>
<evidence type="ECO:0000256" key="7">
    <source>
        <dbReference type="ARBA" id="ARBA00022692"/>
    </source>
</evidence>
<dbReference type="EMBL" id="PZEV01000014">
    <property type="protein sequence ID" value="PTI51353.1"/>
    <property type="molecule type" value="Genomic_DNA"/>
</dbReference>
<feature type="transmembrane region" description="Helical" evidence="13">
    <location>
        <begin position="90"/>
        <end position="114"/>
    </location>
</feature>
<evidence type="ECO:0000256" key="6">
    <source>
        <dbReference type="ARBA" id="ARBA00022679"/>
    </source>
</evidence>
<dbReference type="InterPro" id="IPR024320">
    <property type="entry name" value="LPG_synthase_C"/>
</dbReference>
<keyword evidence="7 13" id="KW-0812">Transmembrane</keyword>
<dbReference type="STRING" id="1194526.A284_06835"/>